<name>A0A379W6S0_SALET</name>
<gene>
    <name evidence="1" type="ORF">NCTC8258_02405</name>
</gene>
<sequence length="95" mass="11079">MACTEIIYSDFKPGGMQPFEQFGRFVLLKHIAFSDFQHDMKMVRGQASLSRVHILFKTVAVQMFRRDVNAKFWHRRASPSVAWCVAGDQLEQMLR</sequence>
<reference evidence="1 2" key="1">
    <citation type="submission" date="2018-06" db="EMBL/GenBank/DDBJ databases">
        <authorList>
            <consortium name="Pathogen Informatics"/>
            <person name="Doyle S."/>
        </authorList>
    </citation>
    <scope>NUCLEOTIDE SEQUENCE [LARGE SCALE GENOMIC DNA]</scope>
    <source>
        <strain evidence="1 2">NCTC8258</strain>
    </source>
</reference>
<proteinExistence type="predicted"/>
<dbReference type="EMBL" id="UGXS01000004">
    <property type="protein sequence ID" value="SUH14711.1"/>
    <property type="molecule type" value="Genomic_DNA"/>
</dbReference>
<dbReference type="Proteomes" id="UP000255509">
    <property type="component" value="Unassembled WGS sequence"/>
</dbReference>
<evidence type="ECO:0000313" key="1">
    <source>
        <dbReference type="EMBL" id="SUH14711.1"/>
    </source>
</evidence>
<dbReference type="AlphaFoldDB" id="A0A379W6S0"/>
<organism evidence="1 2">
    <name type="scientific">Salmonella enterica I</name>
    <dbReference type="NCBI Taxonomy" id="59201"/>
    <lineage>
        <taxon>Bacteria</taxon>
        <taxon>Pseudomonadati</taxon>
        <taxon>Pseudomonadota</taxon>
        <taxon>Gammaproteobacteria</taxon>
        <taxon>Enterobacterales</taxon>
        <taxon>Enterobacteriaceae</taxon>
        <taxon>Salmonella</taxon>
    </lineage>
</organism>
<evidence type="ECO:0000313" key="2">
    <source>
        <dbReference type="Proteomes" id="UP000255509"/>
    </source>
</evidence>
<protein>
    <submittedName>
        <fullName evidence="1">Uncharacterized protein</fullName>
    </submittedName>
</protein>
<accession>A0A379W6S0</accession>